<accession>A0A1Y5RIS2</accession>
<proteinExistence type="predicted"/>
<evidence type="ECO:0000313" key="2">
    <source>
        <dbReference type="Proteomes" id="UP000193862"/>
    </source>
</evidence>
<name>A0A1Y5RIS2_9RHOB</name>
<dbReference type="AlphaFoldDB" id="A0A1Y5RIS2"/>
<dbReference type="EMBL" id="FWFS01000001">
    <property type="protein sequence ID" value="SLN17147.1"/>
    <property type="molecule type" value="Genomic_DNA"/>
</dbReference>
<gene>
    <name evidence="1" type="ORF">AQS8620_00367</name>
</gene>
<organism evidence="1 2">
    <name type="scientific">Aquimixticola soesokkakensis</name>
    <dbReference type="NCBI Taxonomy" id="1519096"/>
    <lineage>
        <taxon>Bacteria</taxon>
        <taxon>Pseudomonadati</taxon>
        <taxon>Pseudomonadota</taxon>
        <taxon>Alphaproteobacteria</taxon>
        <taxon>Rhodobacterales</taxon>
        <taxon>Paracoccaceae</taxon>
        <taxon>Aquimixticola</taxon>
    </lineage>
</organism>
<sequence>MTDDLTTDFLPQNIVEGLAQARKTAHKKRSRLRVKVGGETYPVLKLSGNGFALDRKDAPHLRGLVDLYDGGRHLFRALIIAATEDGDEMSFDFKRGTSHHDAPPLDFVRDENAPLALLPRA</sequence>
<protein>
    <submittedName>
        <fullName evidence="1">Uncharacterized protein</fullName>
    </submittedName>
</protein>
<dbReference type="RefSeq" id="WP_085835100.1">
    <property type="nucleotide sequence ID" value="NZ_FWFS01000001.1"/>
</dbReference>
<dbReference type="OrthoDB" id="7658488at2"/>
<evidence type="ECO:0000313" key="1">
    <source>
        <dbReference type="EMBL" id="SLN17147.1"/>
    </source>
</evidence>
<dbReference type="Proteomes" id="UP000193862">
    <property type="component" value="Unassembled WGS sequence"/>
</dbReference>
<reference evidence="1 2" key="1">
    <citation type="submission" date="2017-03" db="EMBL/GenBank/DDBJ databases">
        <authorList>
            <person name="Afonso C.L."/>
            <person name="Miller P.J."/>
            <person name="Scott M.A."/>
            <person name="Spackman E."/>
            <person name="Goraichik I."/>
            <person name="Dimitrov K.M."/>
            <person name="Suarez D.L."/>
            <person name="Swayne D.E."/>
        </authorList>
    </citation>
    <scope>NUCLEOTIDE SEQUENCE [LARGE SCALE GENOMIC DNA]</scope>
    <source>
        <strain evidence="1 2">CECT 8620</strain>
    </source>
</reference>
<keyword evidence="2" id="KW-1185">Reference proteome</keyword>